<dbReference type="PROSITE" id="PS50990">
    <property type="entry name" value="PEPTIDASE_C39"/>
    <property type="match status" value="1"/>
</dbReference>
<dbReference type="Gene3D" id="3.90.70.10">
    <property type="entry name" value="Cysteine proteinases"/>
    <property type="match status" value="1"/>
</dbReference>
<feature type="transmembrane region" description="Helical" evidence="11">
    <location>
        <begin position="333"/>
        <end position="353"/>
    </location>
</feature>
<feature type="transmembrane region" description="Helical" evidence="11">
    <location>
        <begin position="232"/>
        <end position="257"/>
    </location>
</feature>
<evidence type="ECO:0000256" key="10">
    <source>
        <dbReference type="SAM" id="MobiDB-lite"/>
    </source>
</evidence>
<organism evidence="15 16">
    <name type="scientific">Ktedonospora formicarum</name>
    <dbReference type="NCBI Taxonomy" id="2778364"/>
    <lineage>
        <taxon>Bacteria</taxon>
        <taxon>Bacillati</taxon>
        <taxon>Chloroflexota</taxon>
        <taxon>Ktedonobacteria</taxon>
        <taxon>Ktedonobacterales</taxon>
        <taxon>Ktedonobacteraceae</taxon>
        <taxon>Ktedonospora</taxon>
    </lineage>
</organism>
<keyword evidence="2" id="KW-0813">Transport</keyword>
<dbReference type="InterPro" id="IPR036640">
    <property type="entry name" value="ABC1_TM_sf"/>
</dbReference>
<dbReference type="GO" id="GO:0005886">
    <property type="term" value="C:plasma membrane"/>
    <property type="evidence" value="ECO:0007669"/>
    <property type="project" value="UniProtKB-SubCell"/>
</dbReference>
<dbReference type="InterPro" id="IPR027417">
    <property type="entry name" value="P-loop_NTPase"/>
</dbReference>
<dbReference type="GO" id="GO:0006508">
    <property type="term" value="P:proteolysis"/>
    <property type="evidence" value="ECO:0007669"/>
    <property type="project" value="InterPro"/>
</dbReference>
<dbReference type="InterPro" id="IPR005074">
    <property type="entry name" value="Peptidase_C39"/>
</dbReference>
<name>A0A8J3I4Q9_9CHLR</name>
<evidence type="ECO:0000313" key="15">
    <source>
        <dbReference type="EMBL" id="GHO45394.1"/>
    </source>
</evidence>
<comment type="subcellular location">
    <subcellularLocation>
        <location evidence="1">Cell membrane</location>
        <topology evidence="1">Multi-pass membrane protein</topology>
    </subcellularLocation>
</comment>
<dbReference type="RefSeq" id="WP_220194730.1">
    <property type="nucleotide sequence ID" value="NZ_BNJF01000001.1"/>
</dbReference>
<dbReference type="Gene3D" id="3.40.50.300">
    <property type="entry name" value="P-loop containing nucleotide triphosphate hydrolases"/>
    <property type="match status" value="1"/>
</dbReference>
<reference evidence="15" key="1">
    <citation type="submission" date="2020-10" db="EMBL/GenBank/DDBJ databases">
        <title>Taxonomic study of unclassified bacteria belonging to the class Ktedonobacteria.</title>
        <authorList>
            <person name="Yabe S."/>
            <person name="Wang C.M."/>
            <person name="Zheng Y."/>
            <person name="Sakai Y."/>
            <person name="Cavaletti L."/>
            <person name="Monciardini P."/>
            <person name="Donadio S."/>
        </authorList>
    </citation>
    <scope>NUCLEOTIDE SEQUENCE</scope>
    <source>
        <strain evidence="15">SOSP1-1</strain>
    </source>
</reference>
<feature type="domain" description="Peptidase C39" evidence="14">
    <location>
        <begin position="41"/>
        <end position="160"/>
    </location>
</feature>
<evidence type="ECO:0000259" key="12">
    <source>
        <dbReference type="PROSITE" id="PS50893"/>
    </source>
</evidence>
<dbReference type="InterPro" id="IPR039421">
    <property type="entry name" value="Type_1_exporter"/>
</dbReference>
<evidence type="ECO:0000256" key="4">
    <source>
        <dbReference type="ARBA" id="ARBA00022692"/>
    </source>
</evidence>
<keyword evidence="6" id="KW-0378">Hydrolase</keyword>
<feature type="transmembrane region" description="Helical" evidence="11">
    <location>
        <begin position="307"/>
        <end position="327"/>
    </location>
</feature>
<dbReference type="SMART" id="SM00382">
    <property type="entry name" value="AAA"/>
    <property type="match status" value="1"/>
</dbReference>
<dbReference type="PROSITE" id="PS50929">
    <property type="entry name" value="ABC_TM1F"/>
    <property type="match status" value="1"/>
</dbReference>
<dbReference type="PANTHER" id="PTHR24221:SF606">
    <property type="entry name" value="COLICIN V SECRETION-PROCESSING ATP-BINDING PROTEIN"/>
    <property type="match status" value="1"/>
</dbReference>
<evidence type="ECO:0000259" key="14">
    <source>
        <dbReference type="PROSITE" id="PS50990"/>
    </source>
</evidence>
<keyword evidence="9 11" id="KW-0472">Membrane</keyword>
<feature type="compositionally biased region" description="Polar residues" evidence="10">
    <location>
        <begin position="10"/>
        <end position="25"/>
    </location>
</feature>
<dbReference type="InterPro" id="IPR003593">
    <property type="entry name" value="AAA+_ATPase"/>
</dbReference>
<evidence type="ECO:0000256" key="3">
    <source>
        <dbReference type="ARBA" id="ARBA00022475"/>
    </source>
</evidence>
<evidence type="ECO:0000256" key="8">
    <source>
        <dbReference type="ARBA" id="ARBA00022989"/>
    </source>
</evidence>
<keyword evidence="8 11" id="KW-1133">Transmembrane helix</keyword>
<dbReference type="GO" id="GO:0005524">
    <property type="term" value="F:ATP binding"/>
    <property type="evidence" value="ECO:0007669"/>
    <property type="project" value="UniProtKB-KW"/>
</dbReference>
<evidence type="ECO:0000256" key="11">
    <source>
        <dbReference type="SAM" id="Phobius"/>
    </source>
</evidence>
<evidence type="ECO:0000256" key="2">
    <source>
        <dbReference type="ARBA" id="ARBA00022448"/>
    </source>
</evidence>
<evidence type="ECO:0000256" key="7">
    <source>
        <dbReference type="ARBA" id="ARBA00022840"/>
    </source>
</evidence>
<dbReference type="PROSITE" id="PS50893">
    <property type="entry name" value="ABC_TRANSPORTER_2"/>
    <property type="match status" value="1"/>
</dbReference>
<dbReference type="Proteomes" id="UP000612362">
    <property type="component" value="Unassembled WGS sequence"/>
</dbReference>
<dbReference type="GO" id="GO:0016887">
    <property type="term" value="F:ATP hydrolysis activity"/>
    <property type="evidence" value="ECO:0007669"/>
    <property type="project" value="InterPro"/>
</dbReference>
<keyword evidence="5" id="KW-0547">Nucleotide-binding</keyword>
<evidence type="ECO:0000256" key="1">
    <source>
        <dbReference type="ARBA" id="ARBA00004651"/>
    </source>
</evidence>
<keyword evidence="16" id="KW-1185">Reference proteome</keyword>
<accession>A0A8J3I4Q9</accession>
<dbReference type="GO" id="GO:0140359">
    <property type="term" value="F:ABC-type transporter activity"/>
    <property type="evidence" value="ECO:0007669"/>
    <property type="project" value="InterPro"/>
</dbReference>
<comment type="caution">
    <text evidence="15">The sequence shown here is derived from an EMBL/GenBank/DDBJ whole genome shotgun (WGS) entry which is preliminary data.</text>
</comment>
<dbReference type="InterPro" id="IPR017871">
    <property type="entry name" value="ABC_transporter-like_CS"/>
</dbReference>
<protein>
    <submittedName>
        <fullName evidence="15">NHLP family bacteriocin export ABC transporter peptidase/permease/ATPase</fullName>
    </submittedName>
</protein>
<dbReference type="SUPFAM" id="SSF52540">
    <property type="entry name" value="P-loop containing nucleoside triphosphate hydrolases"/>
    <property type="match status" value="1"/>
</dbReference>
<dbReference type="CDD" id="cd18779">
    <property type="entry name" value="ABC_6TM_T1SS_like"/>
    <property type="match status" value="1"/>
</dbReference>
<evidence type="ECO:0000313" key="16">
    <source>
        <dbReference type="Proteomes" id="UP000612362"/>
    </source>
</evidence>
<feature type="domain" description="ABC transporter" evidence="12">
    <location>
        <begin position="507"/>
        <end position="740"/>
    </location>
</feature>
<dbReference type="PANTHER" id="PTHR24221">
    <property type="entry name" value="ATP-BINDING CASSETTE SUB-FAMILY B"/>
    <property type="match status" value="1"/>
</dbReference>
<feature type="transmembrane region" description="Helical" evidence="11">
    <location>
        <begin position="192"/>
        <end position="212"/>
    </location>
</feature>
<keyword evidence="4 11" id="KW-0812">Transmembrane</keyword>
<feature type="region of interest" description="Disordered" evidence="10">
    <location>
        <begin position="1"/>
        <end position="25"/>
    </location>
</feature>
<gene>
    <name evidence="15" type="ORF">KSX_35570</name>
</gene>
<keyword evidence="3" id="KW-1003">Cell membrane</keyword>
<keyword evidence="6" id="KW-0788">Thiol protease</keyword>
<dbReference type="Pfam" id="PF03412">
    <property type="entry name" value="Peptidase_C39"/>
    <property type="match status" value="1"/>
</dbReference>
<evidence type="ECO:0000256" key="6">
    <source>
        <dbReference type="ARBA" id="ARBA00022807"/>
    </source>
</evidence>
<dbReference type="InterPro" id="IPR003439">
    <property type="entry name" value="ABC_transporter-like_ATP-bd"/>
</dbReference>
<dbReference type="AlphaFoldDB" id="A0A8J3I4Q9"/>
<feature type="domain" description="ABC transmembrane type-1" evidence="13">
    <location>
        <begin position="195"/>
        <end position="474"/>
    </location>
</feature>
<dbReference type="SUPFAM" id="SSF90123">
    <property type="entry name" value="ABC transporter transmembrane region"/>
    <property type="match status" value="1"/>
</dbReference>
<keyword evidence="6" id="KW-0645">Protease</keyword>
<evidence type="ECO:0000259" key="13">
    <source>
        <dbReference type="PROSITE" id="PS50929"/>
    </source>
</evidence>
<dbReference type="Pfam" id="PF00664">
    <property type="entry name" value="ABC_membrane"/>
    <property type="match status" value="1"/>
</dbReference>
<evidence type="ECO:0000256" key="9">
    <source>
        <dbReference type="ARBA" id="ARBA00023136"/>
    </source>
</evidence>
<dbReference type="GO" id="GO:0008234">
    <property type="term" value="F:cysteine-type peptidase activity"/>
    <property type="evidence" value="ECO:0007669"/>
    <property type="project" value="UniProtKB-KW"/>
</dbReference>
<dbReference type="Pfam" id="PF00005">
    <property type="entry name" value="ABC_tran"/>
    <property type="match status" value="1"/>
</dbReference>
<proteinExistence type="predicted"/>
<keyword evidence="7" id="KW-0067">ATP-binding</keyword>
<evidence type="ECO:0000256" key="5">
    <source>
        <dbReference type="ARBA" id="ARBA00022741"/>
    </source>
</evidence>
<dbReference type="EMBL" id="BNJF01000001">
    <property type="protein sequence ID" value="GHO45394.1"/>
    <property type="molecule type" value="Genomic_DNA"/>
</dbReference>
<dbReference type="PROSITE" id="PS00211">
    <property type="entry name" value="ABC_TRANSPORTER_1"/>
    <property type="match status" value="1"/>
</dbReference>
<sequence length="757" mass="83989">MKTKQHKRQQTVSSAQEDQELSQTKRSPWRLWKGRITPQLQANEMECGLTCLGMILNYYGRKTTITELRSRFGVGRDGVSALSIVRAARDYGLRVRAVSLQSDDFKAITLPAIVHWEFKHFLIVEKWNKNYVEVVDPAQGRRRLTKEAFDESFTGIVIMLEPGVDFSQQGSTSPLSLVKYLGMFIKQTPGTLMQVFGASVLMQSLGLILPILTKVIMDQILPFKLVDMMQIIALGMVLLLLSQIVVSLLREWLLVYLRARLDTHMMLGLFEHLMSLPYSFFQQRSTGDLLSRLTSNVTIREALSNQLLSSILDGCMVIVYVFILYWQSPAFCISTLVIGLVQVVFVVATYPVMRNISRQDLTAQGRSQGYLTETVTGIATLKAAGAEEHALERWANLFFTQLNISTRRSYVSAVVGTTMTTLRSLSSLLLLWIGAQQVLNGSLSIGTMLALNSLATSFLGPLTSLVGSMQQLQSIQANFERISDIIITEPEQNRRIVAVPPRLTGRIHLEDVSFRYNVGSPEVLRNLKLTIKSGQKVAIVGRTGSGKSTLGKLILGLNLPTGGHIIYDGMPLECLNYQEVRRQFGVVLQESAVFSGTIAQNIRLNDPKLDMEQVIKAARLAALHDDIMKMPMNYETHVGEGGSSLSGGQRQRLAIARAIAHRPAILLFDEATSALDIATEQRVASNMQSLACTQIIIAHRLSTICTADLILVLENGTIVEQGTHEQLAARGGAYSNLIQYQIEREETRPMSAISVKG</sequence>
<dbReference type="Gene3D" id="1.20.1560.10">
    <property type="entry name" value="ABC transporter type 1, transmembrane domain"/>
    <property type="match status" value="1"/>
</dbReference>
<dbReference type="FunFam" id="3.40.50.300:FF:000299">
    <property type="entry name" value="ABC transporter ATP-binding protein/permease"/>
    <property type="match status" value="1"/>
</dbReference>
<dbReference type="InterPro" id="IPR011527">
    <property type="entry name" value="ABC1_TM_dom"/>
</dbReference>
<dbReference type="GO" id="GO:0034040">
    <property type="term" value="F:ATPase-coupled lipid transmembrane transporter activity"/>
    <property type="evidence" value="ECO:0007669"/>
    <property type="project" value="TreeGrafter"/>
</dbReference>